<dbReference type="AlphaFoldDB" id="A0A927WND1"/>
<dbReference type="Pfam" id="PF00498">
    <property type="entry name" value="FHA"/>
    <property type="match status" value="1"/>
</dbReference>
<dbReference type="PANTHER" id="PTHR23308">
    <property type="entry name" value="NUCLEAR INHIBITOR OF PROTEIN PHOSPHATASE-1"/>
    <property type="match status" value="1"/>
</dbReference>
<dbReference type="InterPro" id="IPR022128">
    <property type="entry name" value="FhaA_N"/>
</dbReference>
<proteinExistence type="predicted"/>
<dbReference type="Gene3D" id="2.60.200.20">
    <property type="match status" value="1"/>
</dbReference>
<dbReference type="EMBL" id="SVBY01000032">
    <property type="protein sequence ID" value="MBE6092654.1"/>
    <property type="molecule type" value="Genomic_DNA"/>
</dbReference>
<dbReference type="SUPFAM" id="SSF49879">
    <property type="entry name" value="SMAD/FHA domain"/>
    <property type="match status" value="1"/>
</dbReference>
<evidence type="ECO:0000259" key="1">
    <source>
        <dbReference type="PROSITE" id="PS50006"/>
    </source>
</evidence>
<dbReference type="InterPro" id="IPR042287">
    <property type="entry name" value="FhaA_N_sf"/>
</dbReference>
<dbReference type="InterPro" id="IPR050923">
    <property type="entry name" value="Cell_Proc_Reg/RNA_Proc"/>
</dbReference>
<comment type="caution">
    <text evidence="2">The sequence shown here is derived from an EMBL/GenBank/DDBJ whole genome shotgun (WGS) entry which is preliminary data.</text>
</comment>
<feature type="domain" description="FHA" evidence="1">
    <location>
        <begin position="177"/>
        <end position="226"/>
    </location>
</feature>
<dbReference type="PROSITE" id="PS50006">
    <property type="entry name" value="FHA_DOMAIN"/>
    <property type="match status" value="1"/>
</dbReference>
<dbReference type="SMART" id="SM00240">
    <property type="entry name" value="FHA"/>
    <property type="match status" value="1"/>
</dbReference>
<dbReference type="CDD" id="cd00060">
    <property type="entry name" value="FHA"/>
    <property type="match status" value="1"/>
</dbReference>
<name>A0A927WND1_SELRU</name>
<dbReference type="InterPro" id="IPR000253">
    <property type="entry name" value="FHA_dom"/>
</dbReference>
<dbReference type="RefSeq" id="WP_303813744.1">
    <property type="nucleotide sequence ID" value="NZ_CAMOFN010000001.1"/>
</dbReference>
<evidence type="ECO:0000313" key="3">
    <source>
        <dbReference type="Proteomes" id="UP000761380"/>
    </source>
</evidence>
<protein>
    <submittedName>
        <fullName evidence="2">DUF2662 domain-containing protein</fullName>
    </submittedName>
</protein>
<dbReference type="Gene3D" id="3.30.2320.60">
    <property type="entry name" value="FhaA, phosphopeptide-binding domain (DUF3662)"/>
    <property type="match status" value="1"/>
</dbReference>
<reference evidence="2" key="1">
    <citation type="submission" date="2019-04" db="EMBL/GenBank/DDBJ databases">
        <title>Evolution of Biomass-Degrading Anaerobic Consortia Revealed by Metagenomics.</title>
        <authorList>
            <person name="Peng X."/>
        </authorList>
    </citation>
    <scope>NUCLEOTIDE SEQUENCE</scope>
    <source>
        <strain evidence="2">SIG240</strain>
    </source>
</reference>
<sequence>MGIGKLESFLENHIEGFFNKKFSSDLEPVELSKALEKEIARQGKGKAQRMVPNQYVFFLAKEDYQRLCARRIIDELYTVAEKQVILQNYTMQGKLTVSCQADEAKQRGIFELKARFSEPEEDTQTKNCDEQNTLVLVKPRLGSQQPLNLPKEVKITALKVVEGPDLDAYLEFGEGQIYIGRREKNEFILTDPKASRLHAWIAYENHRHVLYDAQSTNGTFVNGEPVESICLCSGDEIQIGTTVLVYEVI</sequence>
<dbReference type="Pfam" id="PF12401">
    <property type="entry name" value="FhaA_N"/>
    <property type="match status" value="1"/>
</dbReference>
<gene>
    <name evidence="2" type="ORF">E7201_05750</name>
</gene>
<evidence type="ECO:0000313" key="2">
    <source>
        <dbReference type="EMBL" id="MBE6092654.1"/>
    </source>
</evidence>
<dbReference type="Proteomes" id="UP000761380">
    <property type="component" value="Unassembled WGS sequence"/>
</dbReference>
<dbReference type="InterPro" id="IPR008984">
    <property type="entry name" value="SMAD_FHA_dom_sf"/>
</dbReference>
<accession>A0A927WND1</accession>
<organism evidence="2 3">
    <name type="scientific">Selenomonas ruminantium</name>
    <dbReference type="NCBI Taxonomy" id="971"/>
    <lineage>
        <taxon>Bacteria</taxon>
        <taxon>Bacillati</taxon>
        <taxon>Bacillota</taxon>
        <taxon>Negativicutes</taxon>
        <taxon>Selenomonadales</taxon>
        <taxon>Selenomonadaceae</taxon>
        <taxon>Selenomonas</taxon>
    </lineage>
</organism>